<dbReference type="EMBL" id="SZOH01003318">
    <property type="protein sequence ID" value="TKI90908.1"/>
    <property type="molecule type" value="Genomic_DNA"/>
</dbReference>
<comment type="caution">
    <text evidence="1">The sequence shown here is derived from an EMBL/GenBank/DDBJ whole genome shotgun (WGS) entry which is preliminary data.</text>
</comment>
<feature type="non-terminal residue" evidence="1">
    <location>
        <position position="23"/>
    </location>
</feature>
<protein>
    <submittedName>
        <fullName evidence="1">Glyoxalase</fullName>
    </submittedName>
</protein>
<organism evidence="1 2">
    <name type="scientific">Bacillus cereus</name>
    <dbReference type="NCBI Taxonomy" id="1396"/>
    <lineage>
        <taxon>Bacteria</taxon>
        <taxon>Bacillati</taxon>
        <taxon>Bacillota</taxon>
        <taxon>Bacilli</taxon>
        <taxon>Bacillales</taxon>
        <taxon>Bacillaceae</taxon>
        <taxon>Bacillus</taxon>
        <taxon>Bacillus cereus group</taxon>
    </lineage>
</organism>
<accession>A0A9X9F2N3</accession>
<sequence>MFNPSLLHIISSHSRSPHYHRKF</sequence>
<evidence type="ECO:0000313" key="2">
    <source>
        <dbReference type="Proteomes" id="UP000308444"/>
    </source>
</evidence>
<gene>
    <name evidence="1" type="ORF">FC695_33650</name>
</gene>
<evidence type="ECO:0000313" key="1">
    <source>
        <dbReference type="EMBL" id="TKI90908.1"/>
    </source>
</evidence>
<dbReference type="Proteomes" id="UP000308444">
    <property type="component" value="Unassembled WGS sequence"/>
</dbReference>
<name>A0A9X9F2N3_BACCE</name>
<dbReference type="AlphaFoldDB" id="A0A9X9F2N3"/>
<reference evidence="1 2" key="1">
    <citation type="journal article" date="2019" name="Environ. Microbiol.">
        <title>An active ?-lactamase is a part of an orchestrated cell wall stress resistance network of Bacillus subtilis and related rhizosphere species.</title>
        <authorList>
            <person name="Bucher T."/>
            <person name="Keren-Paz A."/>
            <person name="Hausser J."/>
            <person name="Olender T."/>
            <person name="Cytryn E."/>
            <person name="Kolodkin-Gal I."/>
        </authorList>
    </citation>
    <scope>NUCLEOTIDE SEQUENCE [LARGE SCALE GENOMIC DNA]</scope>
    <source>
        <strain evidence="1 2">I32</strain>
    </source>
</reference>
<proteinExistence type="predicted"/>